<proteinExistence type="predicted"/>
<dbReference type="InterPro" id="IPR024074">
    <property type="entry name" value="AS_cat/multimer_dom_body"/>
</dbReference>
<dbReference type="Pfam" id="PF00764">
    <property type="entry name" value="Arginosuc_synth"/>
    <property type="match status" value="1"/>
</dbReference>
<dbReference type="InterPro" id="IPR018223">
    <property type="entry name" value="Arginosuc_synth_CS"/>
</dbReference>
<dbReference type="CDD" id="cd01999">
    <property type="entry name" value="ASS"/>
    <property type="match status" value="1"/>
</dbReference>
<dbReference type="PANTHER" id="PTHR11587:SF2">
    <property type="entry name" value="ARGININOSUCCINATE SYNTHASE"/>
    <property type="match status" value="1"/>
</dbReference>
<evidence type="ECO:0000313" key="10">
    <source>
        <dbReference type="EMBL" id="OCK42452.1"/>
    </source>
</evidence>
<dbReference type="InterPro" id="IPR048267">
    <property type="entry name" value="Arginosuc_syn_N"/>
</dbReference>
<gene>
    <name evidence="10" type="ORF">BA195_09750</name>
</gene>
<dbReference type="EC" id="6.3.4.5" evidence="2"/>
<dbReference type="InterPro" id="IPR014729">
    <property type="entry name" value="Rossmann-like_a/b/a_fold"/>
</dbReference>
<evidence type="ECO:0000256" key="4">
    <source>
        <dbReference type="ARBA" id="ARBA00022598"/>
    </source>
</evidence>
<evidence type="ECO:0000313" key="11">
    <source>
        <dbReference type="Proteomes" id="UP000093186"/>
    </source>
</evidence>
<dbReference type="SUPFAM" id="SSF69864">
    <property type="entry name" value="Argininosuccinate synthetase, C-terminal domain"/>
    <property type="match status" value="1"/>
</dbReference>
<keyword evidence="5" id="KW-0028">Amino-acid biosynthesis</keyword>
<evidence type="ECO:0000259" key="8">
    <source>
        <dbReference type="Pfam" id="PF00764"/>
    </source>
</evidence>
<reference evidence="10 11" key="1">
    <citation type="submission" date="2016-06" db="EMBL/GenBank/DDBJ databases">
        <title>Draft Genome Sequence of Tenacibaculum soleae UCD-KL19.</title>
        <authorList>
            <person name="Eisen J.A."/>
            <person name="Coil D.A."/>
            <person name="Lujan K.M."/>
        </authorList>
    </citation>
    <scope>NUCLEOTIDE SEQUENCE [LARGE SCALE GENOMIC DNA]</scope>
    <source>
        <strain evidence="10 11">UCD-KL19</strain>
    </source>
</reference>
<dbReference type="GO" id="GO:0004055">
    <property type="term" value="F:argininosuccinate synthase activity"/>
    <property type="evidence" value="ECO:0007669"/>
    <property type="project" value="UniProtKB-EC"/>
</dbReference>
<dbReference type="GO" id="GO:0000053">
    <property type="term" value="P:argininosuccinate metabolic process"/>
    <property type="evidence" value="ECO:0007669"/>
    <property type="project" value="TreeGrafter"/>
</dbReference>
<evidence type="ECO:0000256" key="2">
    <source>
        <dbReference type="ARBA" id="ARBA00012286"/>
    </source>
</evidence>
<dbReference type="GO" id="GO:0006526">
    <property type="term" value="P:L-arginine biosynthetic process"/>
    <property type="evidence" value="ECO:0007669"/>
    <property type="project" value="UniProtKB-UniPathway"/>
</dbReference>
<keyword evidence="4" id="KW-0436">Ligase</keyword>
<evidence type="ECO:0000256" key="6">
    <source>
        <dbReference type="ARBA" id="ARBA00022741"/>
    </source>
</evidence>
<evidence type="ECO:0000259" key="9">
    <source>
        <dbReference type="Pfam" id="PF20979"/>
    </source>
</evidence>
<organism evidence="10 11">
    <name type="scientific">Tenacibaculum soleae</name>
    <dbReference type="NCBI Taxonomy" id="447689"/>
    <lineage>
        <taxon>Bacteria</taxon>
        <taxon>Pseudomonadati</taxon>
        <taxon>Bacteroidota</taxon>
        <taxon>Flavobacteriia</taxon>
        <taxon>Flavobacteriales</taxon>
        <taxon>Flavobacteriaceae</taxon>
        <taxon>Tenacibaculum</taxon>
    </lineage>
</organism>
<comment type="pathway">
    <text evidence="1">Amino-acid biosynthesis; L-arginine biosynthesis; L-arginine from L-ornithine and carbamoyl phosphate: step 2/3.</text>
</comment>
<dbReference type="RefSeq" id="WP_068705005.1">
    <property type="nucleotide sequence ID" value="NZ_MAKX01000013.1"/>
</dbReference>
<dbReference type="GO" id="GO:0005524">
    <property type="term" value="F:ATP binding"/>
    <property type="evidence" value="ECO:0007669"/>
    <property type="project" value="UniProtKB-KW"/>
</dbReference>
<dbReference type="STRING" id="447689.BA195_09750"/>
<dbReference type="InterPro" id="IPR023434">
    <property type="entry name" value="Arginosuc_synth_type_1_subfam"/>
</dbReference>
<dbReference type="OrthoDB" id="9801641at2"/>
<sequence>MKKLVIAYSGGLDTSYCAVSLSKAGYEVHAVSVNTGGFTNTEIQDIEKNAYKMGVTTYNNIDAVATFYQKVVKYLIYGNVLKNNTYPLSVSAERIIQAIEIAKYAKSINAKYIAHGSTGAGNDQVRFDIIFQTIAPEIEIITPIRDQQLSRQEEIQYLKDNGIDLSWEKAKYSVNKGLWGTSVGGEETLTSAKALPEKAYPSQLEKNGEEKVKMTFKNGEFIAINAIIDSPQNNIQKLNELASKYAIGRDIHVGDTIVGIKGRVGFEAAAALISIKAHHLLEKHTLTKWQLQHKEYLSSFYGMHLHEGQYLDPVMRDIEAFLENSQAKVSGEVSITLKPYHFQLDGITSKHDLMNPEFGSYGEENKAWTANDAKGFIKILGNQNKIYQQVNS</sequence>
<dbReference type="Gene3D" id="3.40.50.620">
    <property type="entry name" value="HUPs"/>
    <property type="match status" value="1"/>
</dbReference>
<dbReference type="Gene3D" id="3.90.1260.10">
    <property type="entry name" value="Argininosuccinate synthetase, chain A, domain 2"/>
    <property type="match status" value="1"/>
</dbReference>
<dbReference type="AlphaFoldDB" id="A0A1B9XY41"/>
<keyword evidence="7" id="KW-0067">ATP-binding</keyword>
<dbReference type="PROSITE" id="PS00564">
    <property type="entry name" value="ARGININOSUCCIN_SYN_1"/>
    <property type="match status" value="1"/>
</dbReference>
<dbReference type="EMBL" id="MAKX01000013">
    <property type="protein sequence ID" value="OCK42452.1"/>
    <property type="molecule type" value="Genomic_DNA"/>
</dbReference>
<accession>A0A1B9XY41</accession>
<dbReference type="Pfam" id="PF20979">
    <property type="entry name" value="Arginosuc_syn_C"/>
    <property type="match status" value="1"/>
</dbReference>
<evidence type="ECO:0000256" key="3">
    <source>
        <dbReference type="ARBA" id="ARBA00022571"/>
    </source>
</evidence>
<evidence type="ECO:0000256" key="7">
    <source>
        <dbReference type="ARBA" id="ARBA00022840"/>
    </source>
</evidence>
<dbReference type="Proteomes" id="UP000093186">
    <property type="component" value="Unassembled WGS sequence"/>
</dbReference>
<dbReference type="PANTHER" id="PTHR11587">
    <property type="entry name" value="ARGININOSUCCINATE SYNTHASE"/>
    <property type="match status" value="1"/>
</dbReference>
<feature type="domain" description="Arginosuccinate synthase C-terminal" evidence="9">
    <location>
        <begin position="172"/>
        <end position="387"/>
    </location>
</feature>
<protein>
    <recommendedName>
        <fullName evidence="2">argininosuccinate synthase</fullName>
        <ecNumber evidence="2">6.3.4.5</ecNumber>
    </recommendedName>
</protein>
<dbReference type="InterPro" id="IPR048268">
    <property type="entry name" value="Arginosuc_syn_C"/>
</dbReference>
<dbReference type="UniPathway" id="UPA00068">
    <property type="reaction ID" value="UER00113"/>
</dbReference>
<keyword evidence="3" id="KW-0055">Arginine biosynthesis</keyword>
<keyword evidence="11" id="KW-1185">Reference proteome</keyword>
<dbReference type="GO" id="GO:0005737">
    <property type="term" value="C:cytoplasm"/>
    <property type="evidence" value="ECO:0007669"/>
    <property type="project" value="TreeGrafter"/>
</dbReference>
<evidence type="ECO:0000256" key="1">
    <source>
        <dbReference type="ARBA" id="ARBA00004967"/>
    </source>
</evidence>
<evidence type="ECO:0000256" key="5">
    <source>
        <dbReference type="ARBA" id="ARBA00022605"/>
    </source>
</evidence>
<comment type="caution">
    <text evidence="10">The sequence shown here is derived from an EMBL/GenBank/DDBJ whole genome shotgun (WGS) entry which is preliminary data.</text>
</comment>
<dbReference type="SUPFAM" id="SSF52402">
    <property type="entry name" value="Adenine nucleotide alpha hydrolases-like"/>
    <property type="match status" value="1"/>
</dbReference>
<feature type="domain" description="Arginosuccinate synthase-like N-terminal" evidence="8">
    <location>
        <begin position="3"/>
        <end position="163"/>
    </location>
</feature>
<dbReference type="InterPro" id="IPR001518">
    <property type="entry name" value="Arginosuc_synth"/>
</dbReference>
<dbReference type="GO" id="GO:0000050">
    <property type="term" value="P:urea cycle"/>
    <property type="evidence" value="ECO:0007669"/>
    <property type="project" value="TreeGrafter"/>
</dbReference>
<keyword evidence="6" id="KW-0547">Nucleotide-binding</keyword>
<name>A0A1B9XY41_9FLAO</name>